<dbReference type="InterPro" id="IPR036796">
    <property type="entry name" value="Ribosomal_uL11_N_sf"/>
</dbReference>
<dbReference type="Pfam" id="PF03946">
    <property type="entry name" value="Ribosomal_L11_N"/>
    <property type="match status" value="1"/>
</dbReference>
<evidence type="ECO:0000256" key="4">
    <source>
        <dbReference type="ARBA" id="ARBA00022884"/>
    </source>
</evidence>
<organism evidence="12 13">
    <name type="scientific">Candidatus Woesebacteria bacterium GWA1_42_12</name>
    <dbReference type="NCBI Taxonomy" id="1802472"/>
    <lineage>
        <taxon>Bacteria</taxon>
        <taxon>Candidatus Woeseibacteriota</taxon>
    </lineage>
</organism>
<dbReference type="GO" id="GO:0070180">
    <property type="term" value="F:large ribosomal subunit rRNA binding"/>
    <property type="evidence" value="ECO:0007669"/>
    <property type="project" value="UniProtKB-UniRule"/>
</dbReference>
<name>A0A1F7WQ79_9BACT</name>
<dbReference type="AlphaFoldDB" id="A0A1F7WQ79"/>
<dbReference type="GO" id="GO:0022625">
    <property type="term" value="C:cytosolic large ribosomal subunit"/>
    <property type="evidence" value="ECO:0007669"/>
    <property type="project" value="TreeGrafter"/>
</dbReference>
<evidence type="ECO:0000256" key="2">
    <source>
        <dbReference type="ARBA" id="ARBA00022481"/>
    </source>
</evidence>
<dbReference type="HAMAP" id="MF_00736">
    <property type="entry name" value="Ribosomal_uL11"/>
    <property type="match status" value="1"/>
</dbReference>
<keyword evidence="3 7" id="KW-0699">rRNA-binding</keyword>
<dbReference type="InterPro" id="IPR020785">
    <property type="entry name" value="Ribosomal_uL11_CS"/>
</dbReference>
<proteinExistence type="inferred from homology"/>
<dbReference type="Proteomes" id="UP000177091">
    <property type="component" value="Unassembled WGS sequence"/>
</dbReference>
<dbReference type="Gene3D" id="3.30.1550.10">
    <property type="entry name" value="Ribosomal protein L11/L12, N-terminal domain"/>
    <property type="match status" value="1"/>
</dbReference>
<keyword evidence="5 7" id="KW-0689">Ribosomal protein</keyword>
<evidence type="ECO:0000256" key="8">
    <source>
        <dbReference type="RuleBase" id="RU003978"/>
    </source>
</evidence>
<comment type="caution">
    <text evidence="12">The sequence shown here is derived from an EMBL/GenBank/DDBJ whole genome shotgun (WGS) entry which is preliminary data.</text>
</comment>
<comment type="PTM">
    <text evidence="7 9">One or more lysine residues are methylated.</text>
</comment>
<feature type="domain" description="Large ribosomal subunit protein uL11 C-terminal" evidence="10">
    <location>
        <begin position="71"/>
        <end position="139"/>
    </location>
</feature>
<dbReference type="GO" id="GO:0006412">
    <property type="term" value="P:translation"/>
    <property type="evidence" value="ECO:0007669"/>
    <property type="project" value="UniProtKB-UniRule"/>
</dbReference>
<dbReference type="SUPFAM" id="SSF54747">
    <property type="entry name" value="Ribosomal L11/L12e N-terminal domain"/>
    <property type="match status" value="1"/>
</dbReference>
<reference evidence="12 13" key="1">
    <citation type="journal article" date="2016" name="Nat. Commun.">
        <title>Thousands of microbial genomes shed light on interconnected biogeochemical processes in an aquifer system.</title>
        <authorList>
            <person name="Anantharaman K."/>
            <person name="Brown C.T."/>
            <person name="Hug L.A."/>
            <person name="Sharon I."/>
            <person name="Castelle C.J."/>
            <person name="Probst A.J."/>
            <person name="Thomas B.C."/>
            <person name="Singh A."/>
            <person name="Wilkins M.J."/>
            <person name="Karaoz U."/>
            <person name="Brodie E.L."/>
            <person name="Williams K.H."/>
            <person name="Hubbard S.S."/>
            <person name="Banfield J.F."/>
        </authorList>
    </citation>
    <scope>NUCLEOTIDE SEQUENCE [LARGE SCALE GENOMIC DNA]</scope>
</reference>
<dbReference type="Pfam" id="PF00298">
    <property type="entry name" value="Ribosomal_L11"/>
    <property type="match status" value="1"/>
</dbReference>
<dbReference type="SUPFAM" id="SSF46906">
    <property type="entry name" value="Ribosomal protein L11, C-terminal domain"/>
    <property type="match status" value="1"/>
</dbReference>
<dbReference type="EMBL" id="MGFK01000010">
    <property type="protein sequence ID" value="OGM04559.1"/>
    <property type="molecule type" value="Genomic_DNA"/>
</dbReference>
<dbReference type="NCBIfam" id="TIGR01632">
    <property type="entry name" value="L11_bact"/>
    <property type="match status" value="1"/>
</dbReference>
<evidence type="ECO:0000256" key="7">
    <source>
        <dbReference type="HAMAP-Rule" id="MF_00736"/>
    </source>
</evidence>
<evidence type="ECO:0000313" key="12">
    <source>
        <dbReference type="EMBL" id="OGM04559.1"/>
    </source>
</evidence>
<dbReference type="PROSITE" id="PS00359">
    <property type="entry name" value="RIBOSOMAL_L11"/>
    <property type="match status" value="1"/>
</dbReference>
<protein>
    <recommendedName>
        <fullName evidence="7">Large ribosomal subunit protein uL11</fullName>
    </recommendedName>
</protein>
<evidence type="ECO:0000256" key="5">
    <source>
        <dbReference type="ARBA" id="ARBA00022980"/>
    </source>
</evidence>
<evidence type="ECO:0000256" key="3">
    <source>
        <dbReference type="ARBA" id="ARBA00022730"/>
    </source>
</evidence>
<dbReference type="CDD" id="cd00349">
    <property type="entry name" value="Ribosomal_L11"/>
    <property type="match status" value="1"/>
</dbReference>
<dbReference type="InterPro" id="IPR020784">
    <property type="entry name" value="Ribosomal_uL11_N"/>
</dbReference>
<dbReference type="PANTHER" id="PTHR11661:SF1">
    <property type="entry name" value="LARGE RIBOSOMAL SUBUNIT PROTEIN UL11M"/>
    <property type="match status" value="1"/>
</dbReference>
<dbReference type="InterPro" id="IPR020783">
    <property type="entry name" value="Ribosomal_uL11_C"/>
</dbReference>
<feature type="domain" description="Large ribosomal subunit protein uL11 N-terminal" evidence="11">
    <location>
        <begin position="9"/>
        <end position="66"/>
    </location>
</feature>
<evidence type="ECO:0000256" key="6">
    <source>
        <dbReference type="ARBA" id="ARBA00023274"/>
    </source>
</evidence>
<comment type="function">
    <text evidence="7 9">Forms part of the ribosomal stalk which helps the ribosome interact with GTP-bound translation factors.</text>
</comment>
<dbReference type="PANTHER" id="PTHR11661">
    <property type="entry name" value="60S RIBOSOMAL PROTEIN L12"/>
    <property type="match status" value="1"/>
</dbReference>
<dbReference type="InterPro" id="IPR036769">
    <property type="entry name" value="Ribosomal_uL11_C_sf"/>
</dbReference>
<sequence>MAKKVKTVVKINLKAGEATPAPPVGTALGQHGVAIMEFVKAYNEKTSEMKGEIVPAVITIYEDRTFTFEIKKAPVSSMIKKELGLEKGSGATPRELVGKLTSAQVEKIAKEKMDDLNTKDLEAAKRIVAGTARSMGITVEEK</sequence>
<gene>
    <name evidence="7" type="primary">rplK</name>
    <name evidence="12" type="ORF">A2112_00830</name>
</gene>
<dbReference type="SMART" id="SM00649">
    <property type="entry name" value="RL11"/>
    <property type="match status" value="1"/>
</dbReference>
<evidence type="ECO:0000256" key="9">
    <source>
        <dbReference type="RuleBase" id="RU003979"/>
    </source>
</evidence>
<evidence type="ECO:0000259" key="10">
    <source>
        <dbReference type="Pfam" id="PF00298"/>
    </source>
</evidence>
<keyword evidence="2 7" id="KW-0488">Methylation</keyword>
<evidence type="ECO:0000256" key="1">
    <source>
        <dbReference type="ARBA" id="ARBA00010537"/>
    </source>
</evidence>
<dbReference type="FunFam" id="3.30.1550.10:FF:000005">
    <property type="entry name" value="50S ribosomal protein L11"/>
    <property type="match status" value="1"/>
</dbReference>
<comment type="similarity">
    <text evidence="1 7 8">Belongs to the universal ribosomal protein uL11 family.</text>
</comment>
<accession>A0A1F7WQ79</accession>
<dbReference type="FunFam" id="1.10.10.250:FF:000001">
    <property type="entry name" value="50S ribosomal protein L11"/>
    <property type="match status" value="1"/>
</dbReference>
<keyword evidence="4 7" id="KW-0694">RNA-binding</keyword>
<comment type="subunit">
    <text evidence="7">Part of the ribosomal stalk of the 50S ribosomal subunit. Interacts with L10 and the large rRNA to form the base of the stalk. L10 forms an elongated spine to which L12 dimers bind in a sequential fashion forming a multimeric L10(L12)X complex.</text>
</comment>
<dbReference type="InterPro" id="IPR000911">
    <property type="entry name" value="Ribosomal_uL11"/>
</dbReference>
<dbReference type="InterPro" id="IPR006519">
    <property type="entry name" value="Ribosomal_uL11_bac-typ"/>
</dbReference>
<dbReference type="GO" id="GO:0003735">
    <property type="term" value="F:structural constituent of ribosome"/>
    <property type="evidence" value="ECO:0007669"/>
    <property type="project" value="InterPro"/>
</dbReference>
<keyword evidence="6 7" id="KW-0687">Ribonucleoprotein</keyword>
<dbReference type="Gene3D" id="1.10.10.250">
    <property type="entry name" value="Ribosomal protein L11, C-terminal domain"/>
    <property type="match status" value="1"/>
</dbReference>
<evidence type="ECO:0000259" key="11">
    <source>
        <dbReference type="Pfam" id="PF03946"/>
    </source>
</evidence>
<evidence type="ECO:0000313" key="13">
    <source>
        <dbReference type="Proteomes" id="UP000177091"/>
    </source>
</evidence>